<dbReference type="PANTHER" id="PTHR45792:SF8">
    <property type="entry name" value="DIACYLGLYCEROL LIPASE-ALPHA"/>
    <property type="match status" value="1"/>
</dbReference>
<dbReference type="InterPro" id="IPR029058">
    <property type="entry name" value="AB_hydrolase_fold"/>
</dbReference>
<keyword evidence="8" id="KW-0106">Calcium</keyword>
<comment type="catalytic activity">
    <reaction evidence="13">
        <text>a 1,2-diacyl-sn-glycerol + H2O = a 2-acylglycerol + a fatty acid + H(+)</text>
        <dbReference type="Rhea" id="RHEA:33275"/>
        <dbReference type="ChEBI" id="CHEBI:15377"/>
        <dbReference type="ChEBI" id="CHEBI:15378"/>
        <dbReference type="ChEBI" id="CHEBI:17389"/>
        <dbReference type="ChEBI" id="CHEBI:17815"/>
        <dbReference type="ChEBI" id="CHEBI:28868"/>
        <dbReference type="EC" id="3.1.1.116"/>
    </reaction>
    <physiologicalReaction direction="left-to-right" evidence="13">
        <dbReference type="Rhea" id="RHEA:33276"/>
    </physiologicalReaction>
</comment>
<keyword evidence="9" id="KW-0442">Lipid degradation</keyword>
<evidence type="ECO:0000256" key="4">
    <source>
        <dbReference type="ARBA" id="ARBA00022553"/>
    </source>
</evidence>
<dbReference type="SUPFAM" id="SSF53474">
    <property type="entry name" value="alpha/beta-Hydrolases"/>
    <property type="match status" value="1"/>
</dbReference>
<keyword evidence="12 16" id="KW-0472">Membrane</keyword>
<organism evidence="18 19">
    <name type="scientific">Chrysochromulina tobinii</name>
    <dbReference type="NCBI Taxonomy" id="1460289"/>
    <lineage>
        <taxon>Eukaryota</taxon>
        <taxon>Haptista</taxon>
        <taxon>Haptophyta</taxon>
        <taxon>Prymnesiophyceae</taxon>
        <taxon>Prymnesiales</taxon>
        <taxon>Chrysochromulinaceae</taxon>
        <taxon>Chrysochromulina</taxon>
    </lineage>
</organism>
<evidence type="ECO:0000256" key="15">
    <source>
        <dbReference type="SAM" id="MobiDB-lite"/>
    </source>
</evidence>
<dbReference type="PANTHER" id="PTHR45792">
    <property type="entry name" value="DIACYLGLYCEROL LIPASE HOMOLOG-RELATED"/>
    <property type="match status" value="1"/>
</dbReference>
<dbReference type="InterPro" id="IPR052214">
    <property type="entry name" value="DAG_Lipase-Related"/>
</dbReference>
<evidence type="ECO:0000256" key="5">
    <source>
        <dbReference type="ARBA" id="ARBA00022692"/>
    </source>
</evidence>
<keyword evidence="19" id="KW-1185">Reference proteome</keyword>
<dbReference type="EMBL" id="JWZX01002786">
    <property type="protein sequence ID" value="KOO26911.1"/>
    <property type="molecule type" value="Genomic_DNA"/>
</dbReference>
<keyword evidence="7" id="KW-0378">Hydrolase</keyword>
<evidence type="ECO:0000259" key="17">
    <source>
        <dbReference type="Pfam" id="PF01764"/>
    </source>
</evidence>
<feature type="transmembrane region" description="Helical" evidence="16">
    <location>
        <begin position="251"/>
        <end position="273"/>
    </location>
</feature>
<keyword evidence="6" id="KW-0479">Metal-binding</keyword>
<dbReference type="OrthoDB" id="6273678at2759"/>
<sequence>MISTLRAMEGGATKDKSTASLAAALYYLMARRREARGNEPEAEAHAFRGSRPPSPPELHALMVYAPIALYAVYCETLVEMQRLGATHGYQFLFGVPSSSAVATAFGERRRPAFALYARKGGAGAKRGGGEWRGEASSGADAGGASPCGEAVLAIRGTNDLSDVLIDANAAGVPFSAYDADPSRASATSSARSGRRRDGDEGGEASAAGGDDAGEGDDARPLHGWAHEGMLEAARWLLPDVLTPLMHLHASGYAIVLCGHSLGAGIAAILTVLLRPLIPTVRCVGFATPPVLAGDGLLRAAGGFIES</sequence>
<feature type="region of interest" description="Disordered" evidence="15">
    <location>
        <begin position="121"/>
        <end position="144"/>
    </location>
</feature>
<feature type="non-terminal residue" evidence="18">
    <location>
        <position position="306"/>
    </location>
</feature>
<keyword evidence="11" id="KW-0443">Lipid metabolism</keyword>
<keyword evidence="4" id="KW-0597">Phosphoprotein</keyword>
<dbReference type="GO" id="GO:0005886">
    <property type="term" value="C:plasma membrane"/>
    <property type="evidence" value="ECO:0007669"/>
    <property type="project" value="UniProtKB-SubCell"/>
</dbReference>
<dbReference type="GO" id="GO:0016298">
    <property type="term" value="F:lipase activity"/>
    <property type="evidence" value="ECO:0007669"/>
    <property type="project" value="TreeGrafter"/>
</dbReference>
<dbReference type="GO" id="GO:0016042">
    <property type="term" value="P:lipid catabolic process"/>
    <property type="evidence" value="ECO:0007669"/>
    <property type="project" value="UniProtKB-KW"/>
</dbReference>
<feature type="compositionally biased region" description="Low complexity" evidence="15">
    <location>
        <begin position="179"/>
        <end position="191"/>
    </location>
</feature>
<protein>
    <recommendedName>
        <fullName evidence="14">sn-1-specific diacylglycerol lipase</fullName>
        <ecNumber evidence="14">3.1.1.116</ecNumber>
    </recommendedName>
</protein>
<reference evidence="19" key="1">
    <citation type="journal article" date="2015" name="PLoS Genet.">
        <title>Genome Sequence and Transcriptome Analyses of Chrysochromulina tobin: Metabolic Tools for Enhanced Algal Fitness in the Prominent Order Prymnesiales (Haptophyceae).</title>
        <authorList>
            <person name="Hovde B.T."/>
            <person name="Deodato C.R."/>
            <person name="Hunsperger H.M."/>
            <person name="Ryken S.A."/>
            <person name="Yost W."/>
            <person name="Jha R.K."/>
            <person name="Patterson J."/>
            <person name="Monnat R.J. Jr."/>
            <person name="Barlow S.B."/>
            <person name="Starkenburg S.R."/>
            <person name="Cattolico R.A."/>
        </authorList>
    </citation>
    <scope>NUCLEOTIDE SEQUENCE</scope>
    <source>
        <strain evidence="19">CCMP291</strain>
    </source>
</reference>
<feature type="compositionally biased region" description="Low complexity" evidence="15">
    <location>
        <begin position="134"/>
        <end position="144"/>
    </location>
</feature>
<evidence type="ECO:0000256" key="2">
    <source>
        <dbReference type="ARBA" id="ARBA00004651"/>
    </source>
</evidence>
<feature type="region of interest" description="Disordered" evidence="15">
    <location>
        <begin position="179"/>
        <end position="220"/>
    </location>
</feature>
<keyword evidence="10 16" id="KW-1133">Transmembrane helix</keyword>
<evidence type="ECO:0000256" key="9">
    <source>
        <dbReference type="ARBA" id="ARBA00022963"/>
    </source>
</evidence>
<evidence type="ECO:0000256" key="16">
    <source>
        <dbReference type="SAM" id="Phobius"/>
    </source>
</evidence>
<dbReference type="Pfam" id="PF01764">
    <property type="entry name" value="Lipase_3"/>
    <property type="match status" value="1"/>
</dbReference>
<evidence type="ECO:0000256" key="13">
    <source>
        <dbReference type="ARBA" id="ARBA00024531"/>
    </source>
</evidence>
<dbReference type="AlphaFoldDB" id="A0A0M0JJZ1"/>
<evidence type="ECO:0000256" key="7">
    <source>
        <dbReference type="ARBA" id="ARBA00022801"/>
    </source>
</evidence>
<dbReference type="EC" id="3.1.1.116" evidence="14"/>
<evidence type="ECO:0000256" key="8">
    <source>
        <dbReference type="ARBA" id="ARBA00022837"/>
    </source>
</evidence>
<gene>
    <name evidence="18" type="ORF">Ctob_004431</name>
</gene>
<comment type="subcellular location">
    <subcellularLocation>
        <location evidence="2">Cell membrane</location>
        <topology evidence="2">Multi-pass membrane protein</topology>
    </subcellularLocation>
</comment>
<dbReference type="InterPro" id="IPR002921">
    <property type="entry name" value="Fungal_lipase-type"/>
</dbReference>
<evidence type="ECO:0000256" key="6">
    <source>
        <dbReference type="ARBA" id="ARBA00022723"/>
    </source>
</evidence>
<dbReference type="Proteomes" id="UP000037460">
    <property type="component" value="Unassembled WGS sequence"/>
</dbReference>
<evidence type="ECO:0000256" key="11">
    <source>
        <dbReference type="ARBA" id="ARBA00023098"/>
    </source>
</evidence>
<dbReference type="GO" id="GO:0046872">
    <property type="term" value="F:metal ion binding"/>
    <property type="evidence" value="ECO:0007669"/>
    <property type="project" value="UniProtKB-KW"/>
</dbReference>
<name>A0A0M0JJZ1_9EUKA</name>
<feature type="domain" description="Fungal lipase-type" evidence="17">
    <location>
        <begin position="151"/>
        <end position="290"/>
    </location>
</feature>
<comment type="cofactor">
    <cofactor evidence="1">
        <name>Ca(2+)</name>
        <dbReference type="ChEBI" id="CHEBI:29108"/>
    </cofactor>
</comment>
<keyword evidence="3" id="KW-1003">Cell membrane</keyword>
<evidence type="ECO:0000313" key="19">
    <source>
        <dbReference type="Proteomes" id="UP000037460"/>
    </source>
</evidence>
<dbReference type="Gene3D" id="3.40.50.1820">
    <property type="entry name" value="alpha/beta hydrolase"/>
    <property type="match status" value="1"/>
</dbReference>
<evidence type="ECO:0000256" key="12">
    <source>
        <dbReference type="ARBA" id="ARBA00023136"/>
    </source>
</evidence>
<keyword evidence="5 16" id="KW-0812">Transmembrane</keyword>
<evidence type="ECO:0000256" key="1">
    <source>
        <dbReference type="ARBA" id="ARBA00001913"/>
    </source>
</evidence>
<evidence type="ECO:0000256" key="10">
    <source>
        <dbReference type="ARBA" id="ARBA00022989"/>
    </source>
</evidence>
<evidence type="ECO:0000256" key="3">
    <source>
        <dbReference type="ARBA" id="ARBA00022475"/>
    </source>
</evidence>
<accession>A0A0M0JJZ1</accession>
<evidence type="ECO:0000256" key="14">
    <source>
        <dbReference type="ARBA" id="ARBA00026104"/>
    </source>
</evidence>
<proteinExistence type="predicted"/>
<evidence type="ECO:0000313" key="18">
    <source>
        <dbReference type="EMBL" id="KOO26911.1"/>
    </source>
</evidence>
<comment type="caution">
    <text evidence="18">The sequence shown here is derived from an EMBL/GenBank/DDBJ whole genome shotgun (WGS) entry which is preliminary data.</text>
</comment>